<keyword evidence="5" id="KW-1185">Reference proteome</keyword>
<accession>A0AAW1QF49</accession>
<feature type="compositionally biased region" description="Basic and acidic residues" evidence="2">
    <location>
        <begin position="425"/>
        <end position="437"/>
    </location>
</feature>
<feature type="domain" description="Reverse transcriptase" evidence="3">
    <location>
        <begin position="85"/>
        <end position="183"/>
    </location>
</feature>
<keyword evidence="1" id="KW-0175">Coiled coil</keyword>
<dbReference type="Proteomes" id="UP001489004">
    <property type="component" value="Unassembled WGS sequence"/>
</dbReference>
<feature type="region of interest" description="Disordered" evidence="2">
    <location>
        <begin position="458"/>
        <end position="592"/>
    </location>
</feature>
<dbReference type="PANTHER" id="PTHR47027">
    <property type="entry name" value="REVERSE TRANSCRIPTASE DOMAIN-CONTAINING PROTEIN"/>
    <property type="match status" value="1"/>
</dbReference>
<name>A0AAW1QF49_9CHLO</name>
<feature type="compositionally biased region" description="Basic and acidic residues" evidence="2">
    <location>
        <begin position="269"/>
        <end position="281"/>
    </location>
</feature>
<feature type="compositionally biased region" description="Low complexity" evidence="2">
    <location>
        <begin position="568"/>
        <end position="589"/>
    </location>
</feature>
<reference evidence="4 5" key="1">
    <citation type="journal article" date="2024" name="Nat. Commun.">
        <title>Phylogenomics reveals the evolutionary origins of lichenization in chlorophyte algae.</title>
        <authorList>
            <person name="Puginier C."/>
            <person name="Libourel C."/>
            <person name="Otte J."/>
            <person name="Skaloud P."/>
            <person name="Haon M."/>
            <person name="Grisel S."/>
            <person name="Petersen M."/>
            <person name="Berrin J.G."/>
            <person name="Delaux P.M."/>
            <person name="Dal Grande F."/>
            <person name="Keller J."/>
        </authorList>
    </citation>
    <scope>NUCLEOTIDE SEQUENCE [LARGE SCALE GENOMIC DNA]</scope>
    <source>
        <strain evidence="4 5">SAG 2043</strain>
    </source>
</reference>
<feature type="compositionally biased region" description="Basic and acidic residues" evidence="2">
    <location>
        <begin position="480"/>
        <end position="512"/>
    </location>
</feature>
<feature type="compositionally biased region" description="Basic and acidic residues" evidence="2">
    <location>
        <begin position="540"/>
        <end position="555"/>
    </location>
</feature>
<dbReference type="AlphaFoldDB" id="A0AAW1QF49"/>
<dbReference type="Pfam" id="PF00078">
    <property type="entry name" value="RVT_1"/>
    <property type="match status" value="1"/>
</dbReference>
<feature type="coiled-coil region" evidence="1">
    <location>
        <begin position="705"/>
        <end position="739"/>
    </location>
</feature>
<dbReference type="CDD" id="cd01650">
    <property type="entry name" value="RT_nLTR_like"/>
    <property type="match status" value="1"/>
</dbReference>
<evidence type="ECO:0000259" key="3">
    <source>
        <dbReference type="Pfam" id="PF00078"/>
    </source>
</evidence>
<sequence length="904" mass="97410">MVTALRGLFKIMTTAECVPDMWREGVIVNLFKNGDKKDMGNYRGITLMSVVGKLYCKVINYRIVKLERLEDDNIIHEGQAGFRQGAAQGCPLSPTLYSVYVNGMLEEVSNTGRGIKVGDHVIPATMFADDFKGMEETPGKLQEIIDVCTSYANRYRFQANVSKSAVMMYGPAEPTTPDMQLKWGTQTIPEVDQYAYLDLEFTADGKWDAHIAKLVQKGKTRTNMLTKFFKNSVLNADVKTVVLKTVLRPLFEYGAETLYRSCVRASSSKKEDAAGSKDGKKPGGGRRSWWPALLGIAKDHKPKEGVKRKEYTPDITVATDWEAPPAAPSSGSDAGAWDVEADAEPKADPVGYAIMFVMVLAAIWLTTSLFRGAGSLYRRRAARQPVGAQPAMVVQQGRSAAADSAKDNEQPQTGAGQSALAAPTLERDAAASHRGGEDGNTPSAQALNWGEDYADVKADDQEPTGSVSEEAGAGDARAGNTDERGAHSKDGEQRQEEGKHFEDADAEEHTYQHDATSGSDSDMEPSAFQAADAYQSASSDAHDQYSRQLAERAERAGASSVGTESADEAGAAQQAQQGQQAADSQQAEADQADLDRDLAWYEQDPGPSAAAALPEIQESDVEPLQNAVDPASVRFEESASVKTLRHRMSVALRSTQAASEAAERAASYSNTATVAAEHASQAAERATSALARVHTSLETVSDANIRQVEARLQAAEGRVREAEAAAQQAERNAGRAAAIAAAHEQRAASQAAVAEKAADVDVSNVEAQSESKRPRSTSDQGQGCKRTKPASRCSVVTTDESLKRDIEDSHSSTAKEALVVIVGGDEQQYLEAARLTGVECIDICTLKGNSERCLALVNLKTHFWFSAKALTMLPLLSWLSNTKVEPRKVTRVCQLLHRRLLLAG</sequence>
<dbReference type="EMBL" id="JALJOR010000003">
    <property type="protein sequence ID" value="KAK9819977.1"/>
    <property type="molecule type" value="Genomic_DNA"/>
</dbReference>
<feature type="region of interest" description="Disordered" evidence="2">
    <location>
        <begin position="269"/>
        <end position="289"/>
    </location>
</feature>
<dbReference type="PANTHER" id="PTHR47027:SF20">
    <property type="entry name" value="REVERSE TRANSCRIPTASE-LIKE PROTEIN WITH RNA-DIRECTED DNA POLYMERASE DOMAIN"/>
    <property type="match status" value="1"/>
</dbReference>
<evidence type="ECO:0000256" key="1">
    <source>
        <dbReference type="SAM" id="Coils"/>
    </source>
</evidence>
<protein>
    <recommendedName>
        <fullName evidence="3">Reverse transcriptase domain-containing protein</fullName>
    </recommendedName>
</protein>
<feature type="region of interest" description="Disordered" evidence="2">
    <location>
        <begin position="763"/>
        <end position="792"/>
    </location>
</feature>
<comment type="caution">
    <text evidence="4">The sequence shown here is derived from an EMBL/GenBank/DDBJ whole genome shotgun (WGS) entry which is preliminary data.</text>
</comment>
<evidence type="ECO:0000256" key="2">
    <source>
        <dbReference type="SAM" id="MobiDB-lite"/>
    </source>
</evidence>
<gene>
    <name evidence="4" type="ORF">WJX72_004720</name>
</gene>
<feature type="compositionally biased region" description="Low complexity" evidence="2">
    <location>
        <begin position="526"/>
        <end position="539"/>
    </location>
</feature>
<proteinExistence type="predicted"/>
<dbReference type="InterPro" id="IPR000477">
    <property type="entry name" value="RT_dom"/>
</dbReference>
<evidence type="ECO:0000313" key="4">
    <source>
        <dbReference type="EMBL" id="KAK9819977.1"/>
    </source>
</evidence>
<feature type="region of interest" description="Disordered" evidence="2">
    <location>
        <begin position="383"/>
        <end position="446"/>
    </location>
</feature>
<organism evidence="4 5">
    <name type="scientific">[Myrmecia] bisecta</name>
    <dbReference type="NCBI Taxonomy" id="41462"/>
    <lineage>
        <taxon>Eukaryota</taxon>
        <taxon>Viridiplantae</taxon>
        <taxon>Chlorophyta</taxon>
        <taxon>core chlorophytes</taxon>
        <taxon>Trebouxiophyceae</taxon>
        <taxon>Trebouxiales</taxon>
        <taxon>Trebouxiaceae</taxon>
        <taxon>Myrmecia</taxon>
    </lineage>
</organism>
<evidence type="ECO:0000313" key="5">
    <source>
        <dbReference type="Proteomes" id="UP001489004"/>
    </source>
</evidence>